<dbReference type="Pfam" id="PF16189">
    <property type="entry name" value="Creatinase_N_2"/>
    <property type="match status" value="1"/>
</dbReference>
<dbReference type="InterPro" id="IPR050422">
    <property type="entry name" value="X-Pro_aminopeptidase_P"/>
</dbReference>
<evidence type="ECO:0000313" key="7">
    <source>
        <dbReference type="EMBL" id="SDB89454.1"/>
    </source>
</evidence>
<dbReference type="OrthoDB" id="9806388at2"/>
<dbReference type="GO" id="GO:0005737">
    <property type="term" value="C:cytoplasm"/>
    <property type="evidence" value="ECO:0007669"/>
    <property type="project" value="UniProtKB-ARBA"/>
</dbReference>
<dbReference type="EMBL" id="FMYP01000007">
    <property type="protein sequence ID" value="SDB89454.1"/>
    <property type="molecule type" value="Genomic_DNA"/>
</dbReference>
<proteinExistence type="inferred from homology"/>
<organism evidence="7 8">
    <name type="scientific">Williamwhitmania taraxaci</name>
    <dbReference type="NCBI Taxonomy" id="1640674"/>
    <lineage>
        <taxon>Bacteria</taxon>
        <taxon>Pseudomonadati</taxon>
        <taxon>Bacteroidota</taxon>
        <taxon>Bacteroidia</taxon>
        <taxon>Bacteroidales</taxon>
        <taxon>Williamwhitmaniaceae</taxon>
        <taxon>Williamwhitmania</taxon>
    </lineage>
</organism>
<dbReference type="Pfam" id="PF16188">
    <property type="entry name" value="Peptidase_M24_C"/>
    <property type="match status" value="1"/>
</dbReference>
<gene>
    <name evidence="7" type="ORF">SAMN05216323_100731</name>
</gene>
<dbReference type="Gene3D" id="3.40.350.10">
    <property type="entry name" value="Creatinase/prolidase N-terminal domain"/>
    <property type="match status" value="2"/>
</dbReference>
<feature type="domain" description="Creatinase N-terminal" evidence="5">
    <location>
        <begin position="7"/>
        <end position="133"/>
    </location>
</feature>
<evidence type="ECO:0000313" key="8">
    <source>
        <dbReference type="Proteomes" id="UP000199452"/>
    </source>
</evidence>
<dbReference type="RefSeq" id="WP_092435678.1">
    <property type="nucleotide sequence ID" value="NZ_FMYP01000007.1"/>
</dbReference>
<keyword evidence="7" id="KW-0645">Protease</keyword>
<sequence>MEKTLKLKQLRKEMEKRGISAAIIPSGDPHLSEYVAEHWRTRAWLSGFTGSAGTVVVTETDAGLWTDSRYFLQAERELEGTGIRLFKMGTPGVPTSEDWLLEQLNKKSIVGVDTRLFSYNQLIGLEDKLYEKKITIAHTQGIGSKGWETRPRLPKEPIIIHPEEIAGETMIVKLTTIRAKMEEAKATSYIITALDEIAWLFNLRGSDVAYNPVFYAYAIVFTNRVALFIDSAKVSPTVMRMLNNHAIEIFDYDEIIDFVKDFKKKERILVDPAKTNFALANTIPSSCKIVWQSSPIALAKACKTEIELEGIRNAMINDGVAMVEVLQWIEQTVGKETITEITVEEKLRNCRSRQPYFVGESFGSIVGYAEHGAIVHYSATPETASEIHPKSFLLIDSGGQYQSGTTDITRTIHLAAPTEQEKEDYTLVLKGMIGLARAVFTPNTRGSNLDMLARQPLLAQQRNYGHGTGHGVGFFLNVHEGPQSIRMEENSVTIQPGMVCSDEPGLYRSGMYGIRIENLIACVPAGTTEFGTFNKWETLTLCPIDLKPVNKALLSTEEVEWLNGYHQRVFDTLAPRLVPELKDWLEKKTKAI</sequence>
<dbReference type="InterPro" id="IPR032416">
    <property type="entry name" value="Peptidase_M24_C"/>
</dbReference>
<dbReference type="SUPFAM" id="SSF53092">
    <property type="entry name" value="Creatinase/prolidase N-terminal domain"/>
    <property type="match status" value="1"/>
</dbReference>
<evidence type="ECO:0000256" key="2">
    <source>
        <dbReference type="ARBA" id="ARBA00022723"/>
    </source>
</evidence>
<dbReference type="InterPro" id="IPR000587">
    <property type="entry name" value="Creatinase_N"/>
</dbReference>
<dbReference type="PANTHER" id="PTHR43763">
    <property type="entry name" value="XAA-PRO AMINOPEPTIDASE 1"/>
    <property type="match status" value="1"/>
</dbReference>
<keyword evidence="7" id="KW-0031">Aminopeptidase</keyword>
<dbReference type="InterPro" id="IPR029149">
    <property type="entry name" value="Creatin/AminoP/Spt16_N"/>
</dbReference>
<dbReference type="InterPro" id="IPR033740">
    <property type="entry name" value="Pept_M24B"/>
</dbReference>
<evidence type="ECO:0000259" key="6">
    <source>
        <dbReference type="Pfam" id="PF16188"/>
    </source>
</evidence>
<dbReference type="SUPFAM" id="SSF55920">
    <property type="entry name" value="Creatinase/aminopeptidase"/>
    <property type="match status" value="1"/>
</dbReference>
<name>A0A1G6H5N6_9BACT</name>
<dbReference type="Pfam" id="PF01321">
    <property type="entry name" value="Creatinase_N"/>
    <property type="match status" value="1"/>
</dbReference>
<feature type="domain" description="Peptidase M24 C-terminal" evidence="6">
    <location>
        <begin position="533"/>
        <end position="592"/>
    </location>
</feature>
<evidence type="ECO:0000259" key="4">
    <source>
        <dbReference type="Pfam" id="PF00557"/>
    </source>
</evidence>
<keyword evidence="8" id="KW-1185">Reference proteome</keyword>
<dbReference type="FunFam" id="3.90.230.10:FF:000009">
    <property type="entry name" value="xaa-Pro aminopeptidase 2"/>
    <property type="match status" value="1"/>
</dbReference>
<keyword evidence="3" id="KW-0378">Hydrolase</keyword>
<evidence type="ECO:0000256" key="3">
    <source>
        <dbReference type="ARBA" id="ARBA00022801"/>
    </source>
</evidence>
<feature type="domain" description="Peptidase M24" evidence="4">
    <location>
        <begin position="309"/>
        <end position="521"/>
    </location>
</feature>
<dbReference type="GO" id="GO:0046872">
    <property type="term" value="F:metal ion binding"/>
    <property type="evidence" value="ECO:0007669"/>
    <property type="project" value="UniProtKB-KW"/>
</dbReference>
<dbReference type="InterPro" id="IPR000994">
    <property type="entry name" value="Pept_M24"/>
</dbReference>
<dbReference type="InterPro" id="IPR036005">
    <property type="entry name" value="Creatinase/aminopeptidase-like"/>
</dbReference>
<dbReference type="PANTHER" id="PTHR43763:SF6">
    <property type="entry name" value="XAA-PRO AMINOPEPTIDASE 1"/>
    <property type="match status" value="1"/>
</dbReference>
<dbReference type="STRING" id="1640674.SAMN05216323_100731"/>
<accession>A0A1G6H5N6</accession>
<dbReference type="Gene3D" id="3.90.230.10">
    <property type="entry name" value="Creatinase/methionine aminopeptidase superfamily"/>
    <property type="match status" value="1"/>
</dbReference>
<protein>
    <submittedName>
        <fullName evidence="7">Xaa-Pro aminopeptidase</fullName>
    </submittedName>
</protein>
<dbReference type="Proteomes" id="UP000199452">
    <property type="component" value="Unassembled WGS sequence"/>
</dbReference>
<dbReference type="GO" id="GO:0070006">
    <property type="term" value="F:metalloaminopeptidase activity"/>
    <property type="evidence" value="ECO:0007669"/>
    <property type="project" value="InterPro"/>
</dbReference>
<comment type="similarity">
    <text evidence="1">Belongs to the peptidase M24B family.</text>
</comment>
<dbReference type="AlphaFoldDB" id="A0A1G6H5N6"/>
<evidence type="ECO:0000259" key="5">
    <source>
        <dbReference type="Pfam" id="PF01321"/>
    </source>
</evidence>
<dbReference type="FunFam" id="3.40.350.10:FF:000003">
    <property type="entry name" value="Xaa-pro aminopeptidase P"/>
    <property type="match status" value="1"/>
</dbReference>
<dbReference type="CDD" id="cd01085">
    <property type="entry name" value="APP"/>
    <property type="match status" value="1"/>
</dbReference>
<keyword evidence="2" id="KW-0479">Metal-binding</keyword>
<reference evidence="7 8" key="1">
    <citation type="submission" date="2016-09" db="EMBL/GenBank/DDBJ databases">
        <authorList>
            <person name="Capua I."/>
            <person name="De Benedictis P."/>
            <person name="Joannis T."/>
            <person name="Lombin L.H."/>
            <person name="Cattoli G."/>
        </authorList>
    </citation>
    <scope>NUCLEOTIDE SEQUENCE [LARGE SCALE GENOMIC DNA]</scope>
    <source>
        <strain evidence="7 8">A7P-90m</strain>
    </source>
</reference>
<evidence type="ECO:0000256" key="1">
    <source>
        <dbReference type="ARBA" id="ARBA00008766"/>
    </source>
</evidence>
<dbReference type="Pfam" id="PF00557">
    <property type="entry name" value="Peptidase_M24"/>
    <property type="match status" value="1"/>
</dbReference>